<gene>
    <name evidence="9" type="ORF">SAHL_17155</name>
</gene>
<dbReference type="PANTHER" id="PTHR12677">
    <property type="entry name" value="GOLGI APPARATUS MEMBRANE PROTEIN TVP38-RELATED"/>
    <property type="match status" value="1"/>
</dbReference>
<evidence type="ECO:0000256" key="6">
    <source>
        <dbReference type="RuleBase" id="RU366058"/>
    </source>
</evidence>
<feature type="transmembrane region" description="Helical" evidence="6">
    <location>
        <begin position="198"/>
        <end position="219"/>
    </location>
</feature>
<protein>
    <recommendedName>
        <fullName evidence="6">TVP38/TMEM64 family membrane protein</fullName>
    </recommendedName>
</protein>
<feature type="transmembrane region" description="Helical" evidence="6">
    <location>
        <begin position="225"/>
        <end position="245"/>
    </location>
</feature>
<evidence type="ECO:0000256" key="7">
    <source>
        <dbReference type="SAM" id="MobiDB-lite"/>
    </source>
</evidence>
<dbReference type="Pfam" id="PF09335">
    <property type="entry name" value="VTT_dom"/>
    <property type="match status" value="1"/>
</dbReference>
<feature type="transmembrane region" description="Helical" evidence="6">
    <location>
        <begin position="81"/>
        <end position="99"/>
    </location>
</feature>
<evidence type="ECO:0000313" key="10">
    <source>
        <dbReference type="Proteomes" id="UP000285123"/>
    </source>
</evidence>
<dbReference type="EMBL" id="AYKF01000143">
    <property type="protein sequence ID" value="ROO23129.1"/>
    <property type="molecule type" value="Genomic_DNA"/>
</dbReference>
<dbReference type="AlphaFoldDB" id="A0A423PDN3"/>
<dbReference type="InterPro" id="IPR015414">
    <property type="entry name" value="TMEM64"/>
</dbReference>
<organism evidence="9 10">
    <name type="scientific">Salinisphaera orenii YIM 95161</name>
    <dbReference type="NCBI Taxonomy" id="1051139"/>
    <lineage>
        <taxon>Bacteria</taxon>
        <taxon>Pseudomonadati</taxon>
        <taxon>Pseudomonadota</taxon>
        <taxon>Gammaproteobacteria</taxon>
        <taxon>Salinisphaerales</taxon>
        <taxon>Salinisphaeraceae</taxon>
        <taxon>Salinisphaera</taxon>
    </lineage>
</organism>
<feature type="domain" description="VTT" evidence="8">
    <location>
        <begin position="101"/>
        <end position="219"/>
    </location>
</feature>
<dbReference type="RefSeq" id="WP_123592608.1">
    <property type="nucleotide sequence ID" value="NZ_AYKF01000143.1"/>
</dbReference>
<dbReference type="GO" id="GO:0005886">
    <property type="term" value="C:plasma membrane"/>
    <property type="evidence" value="ECO:0007669"/>
    <property type="project" value="UniProtKB-SubCell"/>
</dbReference>
<dbReference type="InterPro" id="IPR032816">
    <property type="entry name" value="VTT_dom"/>
</dbReference>
<evidence type="ECO:0000256" key="2">
    <source>
        <dbReference type="ARBA" id="ARBA00022475"/>
    </source>
</evidence>
<keyword evidence="4 6" id="KW-1133">Transmembrane helix</keyword>
<comment type="caution">
    <text evidence="9">The sequence shown here is derived from an EMBL/GenBank/DDBJ whole genome shotgun (WGS) entry which is preliminary data.</text>
</comment>
<evidence type="ECO:0000256" key="3">
    <source>
        <dbReference type="ARBA" id="ARBA00022692"/>
    </source>
</evidence>
<dbReference type="PANTHER" id="PTHR12677:SF59">
    <property type="entry name" value="GOLGI APPARATUS MEMBRANE PROTEIN TVP38-RELATED"/>
    <property type="match status" value="1"/>
</dbReference>
<evidence type="ECO:0000256" key="5">
    <source>
        <dbReference type="ARBA" id="ARBA00023136"/>
    </source>
</evidence>
<comment type="subcellular location">
    <subcellularLocation>
        <location evidence="1 6">Cell membrane</location>
        <topology evidence="1 6">Multi-pass membrane protein</topology>
    </subcellularLocation>
</comment>
<sequence>MAMNADLLFVCLALAALGLVLLAVVFRTLLRTARKGWLIAAVVLTAALLWIDIVIIWCLVEYSLFAVDFSSDGLRTLLERAGPWAPAASIGLMTAHSFVPFPAEVIAIANGVVFGSWLGVLLTWAGAMIGAILSYEIARALGPAARSRLVPLRYQARLDAFVSDSSITTLLTARLIPIMSFNLINYAAGLAGVPRWTFVWTTGVGILPLTVLSVLLGSQALHLPAYIWTLAGIAALILFGAARVIRSRGAHERNREHDHSRARDRRRQNATR</sequence>
<comment type="similarity">
    <text evidence="6">Belongs to the TVP38/TMEM64 family.</text>
</comment>
<evidence type="ECO:0000256" key="1">
    <source>
        <dbReference type="ARBA" id="ARBA00004651"/>
    </source>
</evidence>
<dbReference type="Proteomes" id="UP000285123">
    <property type="component" value="Unassembled WGS sequence"/>
</dbReference>
<feature type="compositionally biased region" description="Basic and acidic residues" evidence="7">
    <location>
        <begin position="250"/>
        <end position="261"/>
    </location>
</feature>
<proteinExistence type="inferred from homology"/>
<reference evidence="9 10" key="1">
    <citation type="submission" date="2013-10" db="EMBL/GenBank/DDBJ databases">
        <title>Salinisphaera halophila YIM 95161 Genome Sequencing.</title>
        <authorList>
            <person name="Lai Q."/>
            <person name="Li C."/>
            <person name="Shao Z."/>
        </authorList>
    </citation>
    <scope>NUCLEOTIDE SEQUENCE [LARGE SCALE GENOMIC DNA]</scope>
    <source>
        <strain evidence="9 10">YIM 95161</strain>
    </source>
</reference>
<evidence type="ECO:0000259" key="8">
    <source>
        <dbReference type="Pfam" id="PF09335"/>
    </source>
</evidence>
<feature type="transmembrane region" description="Helical" evidence="6">
    <location>
        <begin position="37"/>
        <end position="60"/>
    </location>
</feature>
<keyword evidence="5 6" id="KW-0472">Membrane</keyword>
<evidence type="ECO:0000313" key="9">
    <source>
        <dbReference type="EMBL" id="ROO23129.1"/>
    </source>
</evidence>
<evidence type="ECO:0000256" key="4">
    <source>
        <dbReference type="ARBA" id="ARBA00022989"/>
    </source>
</evidence>
<dbReference type="OrthoDB" id="9812980at2"/>
<keyword evidence="2 6" id="KW-1003">Cell membrane</keyword>
<name>A0A423PDN3_9GAMM</name>
<feature type="region of interest" description="Disordered" evidence="7">
    <location>
        <begin position="250"/>
        <end position="272"/>
    </location>
</feature>
<keyword evidence="3 6" id="KW-0812">Transmembrane</keyword>
<feature type="compositionally biased region" description="Basic residues" evidence="7">
    <location>
        <begin position="262"/>
        <end position="272"/>
    </location>
</feature>
<feature type="transmembrane region" description="Helical" evidence="6">
    <location>
        <begin position="105"/>
        <end position="138"/>
    </location>
</feature>
<accession>A0A423PDN3</accession>